<dbReference type="GeneID" id="54561934"/>
<evidence type="ECO:0008006" key="3">
    <source>
        <dbReference type="Google" id="ProtNLM"/>
    </source>
</evidence>
<dbReference type="InterPro" id="IPR021858">
    <property type="entry name" value="Fun_TF"/>
</dbReference>
<evidence type="ECO:0000313" key="1">
    <source>
        <dbReference type="EMBL" id="KAF2161930.1"/>
    </source>
</evidence>
<dbReference type="Proteomes" id="UP000799537">
    <property type="component" value="Unassembled WGS sequence"/>
</dbReference>
<dbReference type="AlphaFoldDB" id="A0A6A6C6V9"/>
<organism evidence="1 2">
    <name type="scientific">Zasmidium cellare ATCC 36951</name>
    <dbReference type="NCBI Taxonomy" id="1080233"/>
    <lineage>
        <taxon>Eukaryota</taxon>
        <taxon>Fungi</taxon>
        <taxon>Dikarya</taxon>
        <taxon>Ascomycota</taxon>
        <taxon>Pezizomycotina</taxon>
        <taxon>Dothideomycetes</taxon>
        <taxon>Dothideomycetidae</taxon>
        <taxon>Mycosphaerellales</taxon>
        <taxon>Mycosphaerellaceae</taxon>
        <taxon>Zasmidium</taxon>
    </lineage>
</organism>
<dbReference type="Pfam" id="PF11951">
    <property type="entry name" value="Fungal_trans_2"/>
    <property type="match status" value="1"/>
</dbReference>
<protein>
    <recommendedName>
        <fullName evidence="3">Transcription factor domain-containing protein</fullName>
    </recommendedName>
</protein>
<sequence>MKKNFDFVNVTPGEKNPDYKRQVHVQAMRSFRRQQRLRNVEAYERETGQAVVQKEEPDEEPAQTVILDRSAYIDASTIDPFKVLPPDFHEHEDLLLYFQHRIGPMLLPDDAHQPGTSWSTQWLRKSVTSPMMLAATCSHAAAFLDDVQGQQLSPRALHFQSQTIHLLNESLANGVGDEAIGTVLMLVANTIITGSSSEMQTHMHALDRMVSMRGGRESISDDSPIPMGLLWQLGAFYAFQNMSHWSAILEVPRAPAVDTSHELSTLLAKCRDLTRIRLELESTRGVDQARFRQFSNQRSVLECQLGRLRHQLRDRTLNNQDLSVMLNRAMCIAALFYVFFYLRRFLMGGALTDDMIDELAQVLTSVDEAGLASDPAATEEDRKAALWATTIASRFAQTYSQLEFTRRFARKLAQSLNCVTVDDWMAVLGGFAWPGQAWNSTIVDLTGGSPS</sequence>
<dbReference type="RefSeq" id="XP_033662819.1">
    <property type="nucleotide sequence ID" value="XM_033808662.1"/>
</dbReference>
<dbReference type="OrthoDB" id="4159781at2759"/>
<proteinExistence type="predicted"/>
<keyword evidence="2" id="KW-1185">Reference proteome</keyword>
<dbReference type="EMBL" id="ML993616">
    <property type="protein sequence ID" value="KAF2161930.1"/>
    <property type="molecule type" value="Genomic_DNA"/>
</dbReference>
<evidence type="ECO:0000313" key="2">
    <source>
        <dbReference type="Proteomes" id="UP000799537"/>
    </source>
</evidence>
<accession>A0A6A6C6V9</accession>
<reference evidence="1" key="1">
    <citation type="journal article" date="2020" name="Stud. Mycol.">
        <title>101 Dothideomycetes genomes: a test case for predicting lifestyles and emergence of pathogens.</title>
        <authorList>
            <person name="Haridas S."/>
            <person name="Albert R."/>
            <person name="Binder M."/>
            <person name="Bloem J."/>
            <person name="Labutti K."/>
            <person name="Salamov A."/>
            <person name="Andreopoulos B."/>
            <person name="Baker S."/>
            <person name="Barry K."/>
            <person name="Bills G."/>
            <person name="Bluhm B."/>
            <person name="Cannon C."/>
            <person name="Castanera R."/>
            <person name="Culley D."/>
            <person name="Daum C."/>
            <person name="Ezra D."/>
            <person name="Gonzalez J."/>
            <person name="Henrissat B."/>
            <person name="Kuo A."/>
            <person name="Liang C."/>
            <person name="Lipzen A."/>
            <person name="Lutzoni F."/>
            <person name="Magnuson J."/>
            <person name="Mondo S."/>
            <person name="Nolan M."/>
            <person name="Ohm R."/>
            <person name="Pangilinan J."/>
            <person name="Park H.-J."/>
            <person name="Ramirez L."/>
            <person name="Alfaro M."/>
            <person name="Sun H."/>
            <person name="Tritt A."/>
            <person name="Yoshinaga Y."/>
            <person name="Zwiers L.-H."/>
            <person name="Turgeon B."/>
            <person name="Goodwin S."/>
            <person name="Spatafora J."/>
            <person name="Crous P."/>
            <person name="Grigoriev I."/>
        </authorList>
    </citation>
    <scope>NUCLEOTIDE SEQUENCE</scope>
    <source>
        <strain evidence="1">ATCC 36951</strain>
    </source>
</reference>
<dbReference type="PANTHER" id="PTHR37540">
    <property type="entry name" value="TRANSCRIPTION FACTOR (ACR-2), PUTATIVE-RELATED-RELATED"/>
    <property type="match status" value="1"/>
</dbReference>
<dbReference type="PANTHER" id="PTHR37540:SF5">
    <property type="entry name" value="TRANSCRIPTION FACTOR DOMAIN-CONTAINING PROTEIN"/>
    <property type="match status" value="1"/>
</dbReference>
<gene>
    <name evidence="1" type="ORF">M409DRAFT_27656</name>
</gene>
<name>A0A6A6C6V9_ZASCE</name>